<evidence type="ECO:0000256" key="4">
    <source>
        <dbReference type="ARBA" id="ARBA00022989"/>
    </source>
</evidence>
<dbReference type="GO" id="GO:0019646">
    <property type="term" value="P:aerobic electron transport chain"/>
    <property type="evidence" value="ECO:0007669"/>
    <property type="project" value="TreeGrafter"/>
</dbReference>
<evidence type="ECO:0000256" key="5">
    <source>
        <dbReference type="ARBA" id="ARBA00023136"/>
    </source>
</evidence>
<sequence>MSLEVAVAAAMFAGVIAYAVLGGADFGSGFFDLTAGSSRRGAELRTLVDHSIGPVWEANHVWLIYVLVIWWTGFPESFAATMSTLVVPLLLALLGIVLRGASFAFRKYSATLRQARLFGVIFAVSSVITPFFLGTVAGAIASGRVPMEEDGDRWSSWLNPTSLFGGAIAVGTCAFLAGVFLAADAHRSRRSRLAEDLRARSLGVGLVTGALVFAALVPISMDAPVLADGLAGRAAPLVVMAGLAGVATLVLVWRRRYSMARWPAVVAVASVVSGWGVAQYPWLLVDHVTIRAAAGASATLQGLLVAVGFAVVLVLPPLIYLLRLTQTEEWTRH</sequence>
<feature type="transmembrane region" description="Helical" evidence="6">
    <location>
        <begin position="6"/>
        <end position="31"/>
    </location>
</feature>
<name>A0A6J6V6F9_9ZZZZ</name>
<feature type="transmembrane region" description="Helical" evidence="6">
    <location>
        <begin position="161"/>
        <end position="182"/>
    </location>
</feature>
<organism evidence="7">
    <name type="scientific">freshwater metagenome</name>
    <dbReference type="NCBI Taxonomy" id="449393"/>
    <lineage>
        <taxon>unclassified sequences</taxon>
        <taxon>metagenomes</taxon>
        <taxon>ecological metagenomes</taxon>
    </lineage>
</organism>
<dbReference type="PANTHER" id="PTHR43141">
    <property type="entry name" value="CYTOCHROME BD2 SUBUNIT II"/>
    <property type="match status" value="1"/>
</dbReference>
<accession>A0A6J6V6F9</accession>
<feature type="transmembrane region" description="Helical" evidence="6">
    <location>
        <begin position="303"/>
        <end position="322"/>
    </location>
</feature>
<feature type="transmembrane region" description="Helical" evidence="6">
    <location>
        <begin position="202"/>
        <end position="221"/>
    </location>
</feature>
<dbReference type="GO" id="GO:0016682">
    <property type="term" value="F:oxidoreductase activity, acting on diphenols and related substances as donors, oxygen as acceptor"/>
    <property type="evidence" value="ECO:0007669"/>
    <property type="project" value="TreeGrafter"/>
</dbReference>
<evidence type="ECO:0000256" key="3">
    <source>
        <dbReference type="ARBA" id="ARBA00022692"/>
    </source>
</evidence>
<dbReference type="EMBL" id="CAEZYQ010000039">
    <property type="protein sequence ID" value="CAB4767741.1"/>
    <property type="molecule type" value="Genomic_DNA"/>
</dbReference>
<dbReference type="GO" id="GO:0070069">
    <property type="term" value="C:cytochrome complex"/>
    <property type="evidence" value="ECO:0007669"/>
    <property type="project" value="TreeGrafter"/>
</dbReference>
<feature type="transmembrane region" description="Helical" evidence="6">
    <location>
        <begin position="233"/>
        <end position="252"/>
    </location>
</feature>
<comment type="subcellular location">
    <subcellularLocation>
        <location evidence="1">Cell membrane</location>
        <topology evidence="1">Multi-pass membrane protein</topology>
    </subcellularLocation>
</comment>
<evidence type="ECO:0000256" key="6">
    <source>
        <dbReference type="SAM" id="Phobius"/>
    </source>
</evidence>
<evidence type="ECO:0000313" key="7">
    <source>
        <dbReference type="EMBL" id="CAB4767741.1"/>
    </source>
</evidence>
<proteinExistence type="predicted"/>
<feature type="transmembrane region" description="Helical" evidence="6">
    <location>
        <begin position="264"/>
        <end position="283"/>
    </location>
</feature>
<protein>
    <submittedName>
        <fullName evidence="7">Unannotated protein</fullName>
    </submittedName>
</protein>
<feature type="transmembrane region" description="Helical" evidence="6">
    <location>
        <begin position="52"/>
        <end position="73"/>
    </location>
</feature>
<feature type="transmembrane region" description="Helical" evidence="6">
    <location>
        <begin position="117"/>
        <end position="141"/>
    </location>
</feature>
<keyword evidence="2" id="KW-1003">Cell membrane</keyword>
<dbReference type="GO" id="GO:0005886">
    <property type="term" value="C:plasma membrane"/>
    <property type="evidence" value="ECO:0007669"/>
    <property type="project" value="UniProtKB-SubCell"/>
</dbReference>
<evidence type="ECO:0000256" key="1">
    <source>
        <dbReference type="ARBA" id="ARBA00004651"/>
    </source>
</evidence>
<gene>
    <name evidence="7" type="ORF">UFOPK2761_03198</name>
</gene>
<dbReference type="Pfam" id="PF02322">
    <property type="entry name" value="Cyt_bd_oxida_II"/>
    <property type="match status" value="1"/>
</dbReference>
<reference evidence="7" key="1">
    <citation type="submission" date="2020-05" db="EMBL/GenBank/DDBJ databases">
        <authorList>
            <person name="Chiriac C."/>
            <person name="Salcher M."/>
            <person name="Ghai R."/>
            <person name="Kavagutti S V."/>
        </authorList>
    </citation>
    <scope>NUCLEOTIDE SEQUENCE</scope>
</reference>
<evidence type="ECO:0000256" key="2">
    <source>
        <dbReference type="ARBA" id="ARBA00022475"/>
    </source>
</evidence>
<dbReference type="GO" id="GO:0009055">
    <property type="term" value="F:electron transfer activity"/>
    <property type="evidence" value="ECO:0007669"/>
    <property type="project" value="TreeGrafter"/>
</dbReference>
<dbReference type="AlphaFoldDB" id="A0A6J6V6F9"/>
<keyword evidence="3 6" id="KW-0812">Transmembrane</keyword>
<feature type="transmembrane region" description="Helical" evidence="6">
    <location>
        <begin position="85"/>
        <end position="105"/>
    </location>
</feature>
<dbReference type="InterPro" id="IPR003317">
    <property type="entry name" value="Cyt-d_oxidase_su2"/>
</dbReference>
<dbReference type="PANTHER" id="PTHR43141:SF4">
    <property type="entry name" value="CYTOCHROME BD2 SUBUNIT II"/>
    <property type="match status" value="1"/>
</dbReference>
<keyword evidence="4 6" id="KW-1133">Transmembrane helix</keyword>
<keyword evidence="5 6" id="KW-0472">Membrane</keyword>